<organism evidence="1 2">
    <name type="scientific">Dendrobium nobile</name>
    <name type="common">Orchid</name>
    <dbReference type="NCBI Taxonomy" id="94219"/>
    <lineage>
        <taxon>Eukaryota</taxon>
        <taxon>Viridiplantae</taxon>
        <taxon>Streptophyta</taxon>
        <taxon>Embryophyta</taxon>
        <taxon>Tracheophyta</taxon>
        <taxon>Spermatophyta</taxon>
        <taxon>Magnoliopsida</taxon>
        <taxon>Liliopsida</taxon>
        <taxon>Asparagales</taxon>
        <taxon>Orchidaceae</taxon>
        <taxon>Epidendroideae</taxon>
        <taxon>Malaxideae</taxon>
        <taxon>Dendrobiinae</taxon>
        <taxon>Dendrobium</taxon>
    </lineage>
</organism>
<keyword evidence="2" id="KW-1185">Reference proteome</keyword>
<accession>A0A8T3AR44</accession>
<dbReference type="EMBL" id="JAGYWB010000016">
    <property type="protein sequence ID" value="KAI0496565.1"/>
    <property type="molecule type" value="Genomic_DNA"/>
</dbReference>
<name>A0A8T3AR44_DENNO</name>
<evidence type="ECO:0000313" key="2">
    <source>
        <dbReference type="Proteomes" id="UP000829196"/>
    </source>
</evidence>
<reference evidence="1" key="1">
    <citation type="journal article" date="2022" name="Front. Genet.">
        <title>Chromosome-Scale Assembly of the Dendrobium nobile Genome Provides Insights Into the Molecular Mechanism of the Biosynthesis of the Medicinal Active Ingredient of Dendrobium.</title>
        <authorList>
            <person name="Xu Q."/>
            <person name="Niu S.-C."/>
            <person name="Li K.-L."/>
            <person name="Zheng P.-J."/>
            <person name="Zhang X.-J."/>
            <person name="Jia Y."/>
            <person name="Liu Y."/>
            <person name="Niu Y.-X."/>
            <person name="Yu L.-H."/>
            <person name="Chen D.-F."/>
            <person name="Zhang G.-Q."/>
        </authorList>
    </citation>
    <scope>NUCLEOTIDE SEQUENCE</scope>
    <source>
        <tissue evidence="1">Leaf</tissue>
    </source>
</reference>
<gene>
    <name evidence="1" type="ORF">KFK09_022885</name>
</gene>
<sequence length="93" mass="11239">MFYACSMFIPWIEYHDASCCKGNMNNDDKMYYFLYNQDINGNNNPNLQIKYWIWLHGILNDGDHRHHDSNMKNMFLTLIMMAVSVYDRRYVVN</sequence>
<protein>
    <submittedName>
        <fullName evidence="1">Uncharacterized protein</fullName>
    </submittedName>
</protein>
<dbReference type="Proteomes" id="UP000829196">
    <property type="component" value="Unassembled WGS sequence"/>
</dbReference>
<evidence type="ECO:0000313" key="1">
    <source>
        <dbReference type="EMBL" id="KAI0496565.1"/>
    </source>
</evidence>
<dbReference type="AlphaFoldDB" id="A0A8T3AR44"/>
<comment type="caution">
    <text evidence="1">The sequence shown here is derived from an EMBL/GenBank/DDBJ whole genome shotgun (WGS) entry which is preliminary data.</text>
</comment>
<proteinExistence type="predicted"/>